<dbReference type="Proteomes" id="UP000679220">
    <property type="component" value="Unassembled WGS sequence"/>
</dbReference>
<accession>A0A941F4H4</accession>
<comment type="caution">
    <text evidence="2">The sequence shown here is derived from an EMBL/GenBank/DDBJ whole genome shotgun (WGS) entry which is preliminary data.</text>
</comment>
<dbReference type="EMBL" id="JAGTAR010000006">
    <property type="protein sequence ID" value="MBR8535055.1"/>
    <property type="molecule type" value="Genomic_DNA"/>
</dbReference>
<dbReference type="GO" id="GO:0005737">
    <property type="term" value="C:cytoplasm"/>
    <property type="evidence" value="ECO:0007669"/>
    <property type="project" value="TreeGrafter"/>
</dbReference>
<keyword evidence="3" id="KW-1185">Reference proteome</keyword>
<dbReference type="Pfam" id="PF01370">
    <property type="entry name" value="Epimerase"/>
    <property type="match status" value="1"/>
</dbReference>
<dbReference type="InterPro" id="IPR051783">
    <property type="entry name" value="NAD(P)-dependent_oxidoreduct"/>
</dbReference>
<gene>
    <name evidence="2" type="ORF">KDU71_05755</name>
</gene>
<dbReference type="Gene3D" id="3.40.50.720">
    <property type="entry name" value="NAD(P)-binding Rossmann-like Domain"/>
    <property type="match status" value="1"/>
</dbReference>
<proteinExistence type="predicted"/>
<evidence type="ECO:0000313" key="2">
    <source>
        <dbReference type="EMBL" id="MBR8535055.1"/>
    </source>
</evidence>
<dbReference type="SUPFAM" id="SSF51735">
    <property type="entry name" value="NAD(P)-binding Rossmann-fold domains"/>
    <property type="match status" value="1"/>
</dbReference>
<evidence type="ECO:0000313" key="3">
    <source>
        <dbReference type="Proteomes" id="UP000679220"/>
    </source>
</evidence>
<dbReference type="PANTHER" id="PTHR48079">
    <property type="entry name" value="PROTEIN YEEZ"/>
    <property type="match status" value="1"/>
</dbReference>
<evidence type="ECO:0000259" key="1">
    <source>
        <dbReference type="Pfam" id="PF01370"/>
    </source>
</evidence>
<dbReference type="GO" id="GO:0004029">
    <property type="term" value="F:aldehyde dehydrogenase (NAD+) activity"/>
    <property type="evidence" value="ECO:0007669"/>
    <property type="project" value="TreeGrafter"/>
</dbReference>
<organism evidence="2 3">
    <name type="scientific">Carboxylicivirga sediminis</name>
    <dbReference type="NCBI Taxonomy" id="2006564"/>
    <lineage>
        <taxon>Bacteria</taxon>
        <taxon>Pseudomonadati</taxon>
        <taxon>Bacteroidota</taxon>
        <taxon>Bacteroidia</taxon>
        <taxon>Marinilabiliales</taxon>
        <taxon>Marinilabiliaceae</taxon>
        <taxon>Carboxylicivirga</taxon>
    </lineage>
</organism>
<sequence>MILVTGGTGLVGAHLLHTLTQEGNKVRAIYRSEQSLDYVRDLFRFYNNKHLHLIQWAEADLLDYFSLLDALKGVDKVFHCAAMVSFKPSDRMTMFTANVDGTANLVNASIESGINRFCHVSSIATLGKTQNGQQIDETTFWQNDDNHSVYSQSKFRAEMEVWRGTKEGLKALVVNPSVILGPCPIDKSSGQLIHTLSKNMLFYTGGGSGFVDVRDVTKAMVTLAESEVVNERFIINGENLSYKKLMTTAAEVFGVKAPTIKANRWLTGIVWRWERLQYMLFRRAPKMTKETARTSQNQSKYSISKLQEVYPMAFISIKEALENVKAYQS</sequence>
<name>A0A941F4H4_9BACT</name>
<protein>
    <submittedName>
        <fullName evidence="2">NAD-dependent epimerase/dehydratase family protein</fullName>
    </submittedName>
</protein>
<dbReference type="InterPro" id="IPR001509">
    <property type="entry name" value="Epimerase_deHydtase"/>
</dbReference>
<reference evidence="2" key="1">
    <citation type="journal article" date="2018" name="Int. J. Syst. Evol. Microbiol.">
        <title>Carboxylicivirga sediminis sp. nov., isolated from coastal sediment.</title>
        <authorList>
            <person name="Wang F.Q."/>
            <person name="Ren L.H."/>
            <person name="Zou R.J."/>
            <person name="Sun Y.Z."/>
            <person name="Liu X.J."/>
            <person name="Jiang F."/>
            <person name="Liu L.J."/>
        </authorList>
    </citation>
    <scope>NUCLEOTIDE SEQUENCE</scope>
    <source>
        <strain evidence="2">JR1</strain>
    </source>
</reference>
<reference evidence="2" key="2">
    <citation type="submission" date="2021-04" db="EMBL/GenBank/DDBJ databases">
        <authorList>
            <person name="Zhang T."/>
            <person name="Zhang Y."/>
            <person name="Lu D."/>
            <person name="Zuo D."/>
            <person name="Du Z."/>
        </authorList>
    </citation>
    <scope>NUCLEOTIDE SEQUENCE</scope>
    <source>
        <strain evidence="2">JR1</strain>
    </source>
</reference>
<dbReference type="PANTHER" id="PTHR48079:SF6">
    <property type="entry name" value="NAD(P)-BINDING DOMAIN-CONTAINING PROTEIN-RELATED"/>
    <property type="match status" value="1"/>
</dbReference>
<dbReference type="RefSeq" id="WP_212188960.1">
    <property type="nucleotide sequence ID" value="NZ_JAGTAR010000006.1"/>
</dbReference>
<dbReference type="AlphaFoldDB" id="A0A941F4H4"/>
<dbReference type="InterPro" id="IPR036291">
    <property type="entry name" value="NAD(P)-bd_dom_sf"/>
</dbReference>
<feature type="domain" description="NAD-dependent epimerase/dehydratase" evidence="1">
    <location>
        <begin position="2"/>
        <end position="231"/>
    </location>
</feature>